<evidence type="ECO:0000313" key="2">
    <source>
        <dbReference type="EMBL" id="GBP26396.1"/>
    </source>
</evidence>
<name>A0A4C1UKA1_EUMVA</name>
<protein>
    <submittedName>
        <fullName evidence="2">Uncharacterized protein</fullName>
    </submittedName>
</protein>
<feature type="region of interest" description="Disordered" evidence="1">
    <location>
        <begin position="42"/>
        <end position="78"/>
    </location>
</feature>
<reference evidence="2 3" key="1">
    <citation type="journal article" date="2019" name="Commun. Biol.">
        <title>The bagworm genome reveals a unique fibroin gene that provides high tensile strength.</title>
        <authorList>
            <person name="Kono N."/>
            <person name="Nakamura H."/>
            <person name="Ohtoshi R."/>
            <person name="Tomita M."/>
            <person name="Numata K."/>
            <person name="Arakawa K."/>
        </authorList>
    </citation>
    <scope>NUCLEOTIDE SEQUENCE [LARGE SCALE GENOMIC DNA]</scope>
</reference>
<accession>A0A4C1UKA1</accession>
<dbReference type="AlphaFoldDB" id="A0A4C1UKA1"/>
<sequence>MNANGARPLAAITGGPFHFMPLERLLPFVRCNWIPYRAETETDSNTSQFQGPRRVPGGPPHNYTRPRRGGARGEGQPPQIKISYSHPFRCSAFDSTDFWSNRLHNYSDEGRGLLAFRYSVELGVMGCKLHRCHRPYDPSSTVRKFPPLTQREGLPWEEIFQEKLKWIPCVKTHTVQEDTVVPEEATDGDRQRIMTSDSYVRMSLYTSWTKGQVLIREMIVEGNIKLR</sequence>
<dbReference type="EMBL" id="BGZK01000180">
    <property type="protein sequence ID" value="GBP26396.1"/>
    <property type="molecule type" value="Genomic_DNA"/>
</dbReference>
<comment type="caution">
    <text evidence="2">The sequence shown here is derived from an EMBL/GenBank/DDBJ whole genome shotgun (WGS) entry which is preliminary data.</text>
</comment>
<proteinExistence type="predicted"/>
<dbReference type="Proteomes" id="UP000299102">
    <property type="component" value="Unassembled WGS sequence"/>
</dbReference>
<evidence type="ECO:0000256" key="1">
    <source>
        <dbReference type="SAM" id="MobiDB-lite"/>
    </source>
</evidence>
<keyword evidence="3" id="KW-1185">Reference proteome</keyword>
<gene>
    <name evidence="2" type="ORF">EVAR_75528_1</name>
</gene>
<evidence type="ECO:0000313" key="3">
    <source>
        <dbReference type="Proteomes" id="UP000299102"/>
    </source>
</evidence>
<organism evidence="2 3">
    <name type="scientific">Eumeta variegata</name>
    <name type="common">Bagworm moth</name>
    <name type="synonym">Eumeta japonica</name>
    <dbReference type="NCBI Taxonomy" id="151549"/>
    <lineage>
        <taxon>Eukaryota</taxon>
        <taxon>Metazoa</taxon>
        <taxon>Ecdysozoa</taxon>
        <taxon>Arthropoda</taxon>
        <taxon>Hexapoda</taxon>
        <taxon>Insecta</taxon>
        <taxon>Pterygota</taxon>
        <taxon>Neoptera</taxon>
        <taxon>Endopterygota</taxon>
        <taxon>Lepidoptera</taxon>
        <taxon>Glossata</taxon>
        <taxon>Ditrysia</taxon>
        <taxon>Tineoidea</taxon>
        <taxon>Psychidae</taxon>
        <taxon>Oiketicinae</taxon>
        <taxon>Eumeta</taxon>
    </lineage>
</organism>